<proteinExistence type="predicted"/>
<gene>
    <name evidence="1" type="ORF">PV399_41865</name>
    <name evidence="2" type="ORF">PV666_47820</name>
</gene>
<evidence type="ECO:0000313" key="1">
    <source>
        <dbReference type="EMBL" id="MDX2966212.1"/>
    </source>
</evidence>
<protein>
    <recommendedName>
        <fullName evidence="5">CHAT domain-containing protein</fullName>
    </recommendedName>
</protein>
<dbReference type="AlphaFoldDB" id="A0AAP6EKF1"/>
<evidence type="ECO:0000313" key="3">
    <source>
        <dbReference type="Proteomes" id="UP001272987"/>
    </source>
</evidence>
<comment type="caution">
    <text evidence="1">The sequence shown here is derived from an EMBL/GenBank/DDBJ whole genome shotgun (WGS) entry which is preliminary data.</text>
</comment>
<dbReference type="RefSeq" id="WP_029183976.1">
    <property type="nucleotide sequence ID" value="NZ_BCMK01000006.1"/>
</dbReference>
<dbReference type="GeneID" id="69810287"/>
<reference evidence="1 3" key="1">
    <citation type="journal article" date="2023" name="Microb. Genom.">
        <title>Mesoterricola silvestris gen. nov., sp. nov., Mesoterricola sediminis sp. nov., Geothrix oryzae sp. nov., Geothrix edaphica sp. nov., Geothrix rubra sp. nov., and Geothrix limicola sp. nov., six novel members of Acidobacteriota isolated from soils.</title>
        <authorList>
            <person name="Weisberg A.J."/>
            <person name="Pearce E."/>
            <person name="Kramer C.G."/>
            <person name="Chang J.H."/>
            <person name="Clarke C.R."/>
        </authorList>
    </citation>
    <scope>NUCLEOTIDE SEQUENCE</scope>
    <source>
        <strain evidence="2 3">NB05-1H</strain>
        <strain evidence="1">NRRL_B-16521</strain>
    </source>
</reference>
<name>A0AAP6EKF1_9ACTN</name>
<keyword evidence="3" id="KW-1185">Reference proteome</keyword>
<evidence type="ECO:0000313" key="2">
    <source>
        <dbReference type="EMBL" id="MDX3025519.1"/>
    </source>
</evidence>
<dbReference type="EMBL" id="JARAWC010000053">
    <property type="protein sequence ID" value="MDX2966212.1"/>
    <property type="molecule type" value="Genomic_DNA"/>
</dbReference>
<dbReference type="EMBL" id="JARAWP010000049">
    <property type="protein sequence ID" value="MDX3025519.1"/>
    <property type="molecule type" value="Genomic_DNA"/>
</dbReference>
<dbReference type="Proteomes" id="UP001282288">
    <property type="component" value="Unassembled WGS sequence"/>
</dbReference>
<evidence type="ECO:0000313" key="4">
    <source>
        <dbReference type="Proteomes" id="UP001282288"/>
    </source>
</evidence>
<evidence type="ECO:0008006" key="5">
    <source>
        <dbReference type="Google" id="ProtNLM"/>
    </source>
</evidence>
<sequence>MLFNACYAGLPGSADLTYLGGALITAGAGGVLGPQIEMPQVFAAEYAYAFVTRYLGAADTAGEIAHTLARHFADTFHNPLGFAYALHCGMDRRLERAAPVL</sequence>
<organism evidence="1 4">
    <name type="scientific">Streptomyces acidiscabies</name>
    <dbReference type="NCBI Taxonomy" id="42234"/>
    <lineage>
        <taxon>Bacteria</taxon>
        <taxon>Bacillati</taxon>
        <taxon>Actinomycetota</taxon>
        <taxon>Actinomycetes</taxon>
        <taxon>Kitasatosporales</taxon>
        <taxon>Streptomycetaceae</taxon>
        <taxon>Streptomyces</taxon>
    </lineage>
</organism>
<accession>A0AAP6EKF1</accession>
<dbReference type="Proteomes" id="UP001272987">
    <property type="component" value="Unassembled WGS sequence"/>
</dbReference>